<evidence type="ECO:0000256" key="1">
    <source>
        <dbReference type="SAM" id="MobiDB-lite"/>
    </source>
</evidence>
<feature type="region of interest" description="Disordered" evidence="1">
    <location>
        <begin position="306"/>
        <end position="370"/>
    </location>
</feature>
<reference evidence="3" key="1">
    <citation type="submission" date="2022-07" db="EMBL/GenBank/DDBJ databases">
        <title>Phylogenomic reconstructions and comparative analyses of Kickxellomycotina fungi.</title>
        <authorList>
            <person name="Reynolds N.K."/>
            <person name="Stajich J.E."/>
            <person name="Barry K."/>
            <person name="Grigoriev I.V."/>
            <person name="Crous P."/>
            <person name="Smith M.E."/>
        </authorList>
    </citation>
    <scope>NUCLEOTIDE SEQUENCE</scope>
    <source>
        <strain evidence="3">NBRC 100468</strain>
    </source>
</reference>
<keyword evidence="2" id="KW-0812">Transmembrane</keyword>
<feature type="transmembrane region" description="Helical" evidence="2">
    <location>
        <begin position="35"/>
        <end position="54"/>
    </location>
</feature>
<evidence type="ECO:0000256" key="2">
    <source>
        <dbReference type="SAM" id="Phobius"/>
    </source>
</evidence>
<feature type="region of interest" description="Disordered" evidence="1">
    <location>
        <begin position="609"/>
        <end position="645"/>
    </location>
</feature>
<comment type="caution">
    <text evidence="3">The sequence shown here is derived from an EMBL/GenBank/DDBJ whole genome shotgun (WGS) entry which is preliminary data.</text>
</comment>
<feature type="compositionally biased region" description="Polar residues" evidence="1">
    <location>
        <begin position="554"/>
        <end position="564"/>
    </location>
</feature>
<feature type="compositionally biased region" description="Basic residues" evidence="1">
    <location>
        <begin position="568"/>
        <end position="577"/>
    </location>
</feature>
<gene>
    <name evidence="3" type="ORF">H4219_004728</name>
</gene>
<dbReference type="Proteomes" id="UP001150538">
    <property type="component" value="Unassembled WGS sequence"/>
</dbReference>
<feature type="compositionally biased region" description="Polar residues" evidence="1">
    <location>
        <begin position="665"/>
        <end position="681"/>
    </location>
</feature>
<keyword evidence="2" id="KW-0472">Membrane</keyword>
<protein>
    <submittedName>
        <fullName evidence="3">Uncharacterized protein</fullName>
    </submittedName>
</protein>
<keyword evidence="2" id="KW-1133">Transmembrane helix</keyword>
<feature type="compositionally biased region" description="Basic residues" evidence="1">
    <location>
        <begin position="313"/>
        <end position="332"/>
    </location>
</feature>
<feature type="region of interest" description="Disordered" evidence="1">
    <location>
        <begin position="665"/>
        <end position="689"/>
    </location>
</feature>
<keyword evidence="4" id="KW-1185">Reference proteome</keyword>
<feature type="compositionally biased region" description="Low complexity" evidence="1">
    <location>
        <begin position="610"/>
        <end position="633"/>
    </location>
</feature>
<evidence type="ECO:0000313" key="4">
    <source>
        <dbReference type="Proteomes" id="UP001150538"/>
    </source>
</evidence>
<dbReference type="OrthoDB" id="10690253at2759"/>
<sequence length="720" mass="79716">MFVEDTTNQFILLNKRSNKTKGSLNYKTYVWISDYLWESLAIAYCLVVFVLSVVKIIRKSRLHSITTTAGDMPYPDVTPRHRIYNSLANNKAEQISGTKVYPCYTQDSNGSNNTQNTLYGIDGKPTNHNYSAANTTAIESTTAFTITPLNSNTNLSSNGTINGSANSNSKKLIDEYHILHPRLSTLSILPYLLLPLITRIMVFASTTYFSNNNNNLQGAPNSFIDNIKTTKSQQLLKATSILNLIQGMLLLIIFLFNPAMKGVIAMIVNQIVQAFDNSKRVSKRFTLQVTEMLPFDLNRLSNNTSNSLLKPLRSLHNRRGLSSRRSKRHTKNKNSGPGVRDTFTPGRYIPGAGASATVSTRGGGSSNGMPSMPPIPKEFLDRSAKGGQQQDKSNMAQRCTLNEMQSQLDLINEHNGVAAKMETTKNSNQSAKKAGNHNSVAESYYNKYQDFHGQIPDHHSHIKNTRSRDSALNIPKNNYCDIHNNGLNPDIIKFNQMPSKYNTDGDTSRNSLMNNEKRFSSLLPLPELNFSQSPTSSPLASSLLSSSSSFMAKSNFNLPTSKSTQQHQHQHQQKKQGKRYDYRNHDSLANSSIYALSIASTSVESDIILSSPNPNSNANSNNTRKSKNNGNGKTRSKRYGRGDNSILLTSSSQFESVSLSSMMLTKNTRVSPSNQKSTNDNSRIREGRSNKMAVNQALSQLISAKKPISSTSAVGRGYKL</sequence>
<accession>A0A9W8A076</accession>
<organism evidence="3 4">
    <name type="scientific">Mycoemilia scoparia</name>
    <dbReference type="NCBI Taxonomy" id="417184"/>
    <lineage>
        <taxon>Eukaryota</taxon>
        <taxon>Fungi</taxon>
        <taxon>Fungi incertae sedis</taxon>
        <taxon>Zoopagomycota</taxon>
        <taxon>Kickxellomycotina</taxon>
        <taxon>Kickxellomycetes</taxon>
        <taxon>Kickxellales</taxon>
        <taxon>Kickxellaceae</taxon>
        <taxon>Mycoemilia</taxon>
    </lineage>
</organism>
<feature type="region of interest" description="Disordered" evidence="1">
    <location>
        <begin position="554"/>
        <end position="581"/>
    </location>
</feature>
<name>A0A9W8A076_9FUNG</name>
<evidence type="ECO:0000313" key="3">
    <source>
        <dbReference type="EMBL" id="KAJ1914567.1"/>
    </source>
</evidence>
<proteinExistence type="predicted"/>
<dbReference type="AlphaFoldDB" id="A0A9W8A076"/>
<dbReference type="EMBL" id="JANBPU010000191">
    <property type="protein sequence ID" value="KAJ1914567.1"/>
    <property type="molecule type" value="Genomic_DNA"/>
</dbReference>
<feature type="transmembrane region" description="Helical" evidence="2">
    <location>
        <begin position="235"/>
        <end position="256"/>
    </location>
</feature>